<keyword evidence="3" id="KW-1185">Reference proteome</keyword>
<comment type="caution">
    <text evidence="2">The sequence shown here is derived from an EMBL/GenBank/DDBJ whole genome shotgun (WGS) entry which is preliminary data.</text>
</comment>
<sequence length="417" mass="46833">MKIAIIGSGISGLTAAYLLNPDHDICVYEKADRIGGHTATKQLQLAGRDYAIDTGFIVYNDWTYPNFIKLMETLGVASQTTAMGFSVTAHQGRYEYSGNGFDGLFAQRKNLCNIKHWRMLRDIVRFNKQAIADLQSGELDGDATLAQYLAANGYSRQFIDYYLIPMGCAIWSSSTDMMLDFPLQFFVQFFKNHGLLSIKNRPQWHVLQGGSSSYLPKLTASFNDKIQLNTDITSVSRHSEGATLTFAEGQQQQFDHVIFACHSDQALKLLADPSEAEQSVLGDIHYKSNEVVLHYDETLLPRNKKTWSSWNYLLSQTQQEHAVLTYNMNILQGIESDHTFCVTLNASDQIDAKKILGRYQYSHPVFTEAAIEAQQRWPEINGSQRTWFCGAYWANGFHEDGCSSGLRVAVALGAKPL</sequence>
<dbReference type="EMBL" id="CAKLPX010000001">
    <property type="protein sequence ID" value="CAH0991228.1"/>
    <property type="molecule type" value="Genomic_DNA"/>
</dbReference>
<reference evidence="2" key="1">
    <citation type="submission" date="2021-12" db="EMBL/GenBank/DDBJ databases">
        <authorList>
            <person name="Rodrigo-Torres L."/>
            <person name="Arahal R. D."/>
            <person name="Lucena T."/>
        </authorList>
    </citation>
    <scope>NUCLEOTIDE SEQUENCE</scope>
    <source>
        <strain evidence="2">CECT 8267</strain>
    </source>
</reference>
<dbReference type="Proteomes" id="UP000838100">
    <property type="component" value="Unassembled WGS sequence"/>
</dbReference>
<dbReference type="Pfam" id="PF01593">
    <property type="entry name" value="Amino_oxidase"/>
    <property type="match status" value="1"/>
</dbReference>
<accession>A0ABM9ADH7</accession>
<protein>
    <recommendedName>
        <fullName evidence="1">Amine oxidase domain-containing protein</fullName>
    </recommendedName>
</protein>
<dbReference type="PANTHER" id="PTHR42923:SF17">
    <property type="entry name" value="AMINE OXIDASE DOMAIN-CONTAINING PROTEIN"/>
    <property type="match status" value="1"/>
</dbReference>
<evidence type="ECO:0000313" key="2">
    <source>
        <dbReference type="EMBL" id="CAH0991228.1"/>
    </source>
</evidence>
<dbReference type="InterPro" id="IPR002937">
    <property type="entry name" value="Amino_oxidase"/>
</dbReference>
<dbReference type="RefSeq" id="WP_237443885.1">
    <property type="nucleotide sequence ID" value="NZ_CAKLPX010000001.1"/>
</dbReference>
<name>A0ABM9ADH7_9GAMM</name>
<dbReference type="PANTHER" id="PTHR42923">
    <property type="entry name" value="PROTOPORPHYRINOGEN OXIDASE"/>
    <property type="match status" value="1"/>
</dbReference>
<evidence type="ECO:0000259" key="1">
    <source>
        <dbReference type="Pfam" id="PF01593"/>
    </source>
</evidence>
<dbReference type="InterPro" id="IPR036188">
    <property type="entry name" value="FAD/NAD-bd_sf"/>
</dbReference>
<proteinExistence type="predicted"/>
<dbReference type="SUPFAM" id="SSF51905">
    <property type="entry name" value="FAD/NAD(P)-binding domain"/>
    <property type="match status" value="1"/>
</dbReference>
<organism evidence="2 3">
    <name type="scientific">Sinobacterium norvegicum</name>
    <dbReference type="NCBI Taxonomy" id="1641715"/>
    <lineage>
        <taxon>Bacteria</taxon>
        <taxon>Pseudomonadati</taxon>
        <taxon>Pseudomonadota</taxon>
        <taxon>Gammaproteobacteria</taxon>
        <taxon>Cellvibrionales</taxon>
        <taxon>Spongiibacteraceae</taxon>
        <taxon>Sinobacterium</taxon>
    </lineage>
</organism>
<gene>
    <name evidence="2" type="ORF">SIN8267_01330</name>
</gene>
<dbReference type="Gene3D" id="3.50.50.60">
    <property type="entry name" value="FAD/NAD(P)-binding domain"/>
    <property type="match status" value="1"/>
</dbReference>
<feature type="domain" description="Amine oxidase" evidence="1">
    <location>
        <begin position="10"/>
        <end position="304"/>
    </location>
</feature>
<dbReference type="InterPro" id="IPR050464">
    <property type="entry name" value="Zeta_carotene_desat/Oxidored"/>
</dbReference>
<evidence type="ECO:0000313" key="3">
    <source>
        <dbReference type="Proteomes" id="UP000838100"/>
    </source>
</evidence>